<dbReference type="OrthoDB" id="1524972at2"/>
<proteinExistence type="inferred from homology"/>
<comment type="catalytic activity">
    <reaction evidence="7">
        <text>Endonucleolytic cleavage of RNA, removing 5'-extranucleotides from tRNA precursor.</text>
        <dbReference type="EC" id="3.1.26.5"/>
    </reaction>
</comment>
<dbReference type="AlphaFoldDB" id="A0A4V1M5B2"/>
<dbReference type="GO" id="GO:0042781">
    <property type="term" value="F:3'-tRNA processing endoribonuclease activity"/>
    <property type="evidence" value="ECO:0007669"/>
    <property type="project" value="TreeGrafter"/>
</dbReference>
<evidence type="ECO:0000256" key="4">
    <source>
        <dbReference type="ARBA" id="ARBA00022759"/>
    </source>
</evidence>
<comment type="similarity">
    <text evidence="7">Belongs to the RnpA family.</text>
</comment>
<evidence type="ECO:0000256" key="7">
    <source>
        <dbReference type="HAMAP-Rule" id="MF_00227"/>
    </source>
</evidence>
<keyword evidence="6 7" id="KW-0694">RNA-binding</keyword>
<organism evidence="9 10">
    <name type="scientific">Aquirufa rosea</name>
    <dbReference type="NCBI Taxonomy" id="2509241"/>
    <lineage>
        <taxon>Bacteria</taxon>
        <taxon>Pseudomonadati</taxon>
        <taxon>Bacteroidota</taxon>
        <taxon>Cytophagia</taxon>
        <taxon>Cytophagales</taxon>
        <taxon>Flectobacillaceae</taxon>
        <taxon>Aquirufa</taxon>
    </lineage>
</organism>
<comment type="function">
    <text evidence="1 7">RNaseP catalyzes the removal of the 5'-leader sequence from pre-tRNA to produce the mature 5'-terminus. It can also cleave other RNA substrates such as 4.5S RNA. The protein component plays an auxiliary but essential role in vivo by binding to the 5'-leader sequence and broadening the substrate specificity of the ribozyme.</text>
</comment>
<keyword evidence="3 7" id="KW-0540">Nuclease</keyword>
<evidence type="ECO:0000256" key="8">
    <source>
        <dbReference type="NCBIfam" id="TIGR00188"/>
    </source>
</evidence>
<evidence type="ECO:0000256" key="6">
    <source>
        <dbReference type="ARBA" id="ARBA00022884"/>
    </source>
</evidence>
<dbReference type="GO" id="GO:0004526">
    <property type="term" value="F:ribonuclease P activity"/>
    <property type="evidence" value="ECO:0007669"/>
    <property type="project" value="UniProtKB-UniRule"/>
</dbReference>
<keyword evidence="4 7" id="KW-0255">Endonuclease</keyword>
<dbReference type="GO" id="GO:0000049">
    <property type="term" value="F:tRNA binding"/>
    <property type="evidence" value="ECO:0007669"/>
    <property type="project" value="UniProtKB-UniRule"/>
</dbReference>
<dbReference type="SUPFAM" id="SSF54211">
    <property type="entry name" value="Ribosomal protein S5 domain 2-like"/>
    <property type="match status" value="1"/>
</dbReference>
<dbReference type="PANTHER" id="PTHR33992">
    <property type="entry name" value="RIBONUCLEASE P PROTEIN COMPONENT"/>
    <property type="match status" value="1"/>
</dbReference>
<dbReference type="Pfam" id="PF00825">
    <property type="entry name" value="Ribonuclease_P"/>
    <property type="match status" value="1"/>
</dbReference>
<dbReference type="InterPro" id="IPR020568">
    <property type="entry name" value="Ribosomal_Su5_D2-typ_SF"/>
</dbReference>
<gene>
    <name evidence="7 9" type="primary">rnpA</name>
    <name evidence="9" type="ORF">ESB04_08690</name>
</gene>
<accession>A0A4V1M5B2</accession>
<dbReference type="RefSeq" id="WP_129027351.1">
    <property type="nucleotide sequence ID" value="NZ_SDHY01000005.1"/>
</dbReference>
<protein>
    <recommendedName>
        <fullName evidence="7 8">Ribonuclease P protein component</fullName>
        <shortName evidence="7">RNase P protein</shortName>
        <shortName evidence="7">RNaseP protein</shortName>
        <ecNumber evidence="7 8">3.1.26.5</ecNumber>
    </recommendedName>
    <alternativeName>
        <fullName evidence="7">Protein C5</fullName>
    </alternativeName>
</protein>
<dbReference type="InterPro" id="IPR000100">
    <property type="entry name" value="RNase_P"/>
</dbReference>
<dbReference type="Proteomes" id="UP000289455">
    <property type="component" value="Unassembled WGS sequence"/>
</dbReference>
<dbReference type="PROSITE" id="PS00648">
    <property type="entry name" value="RIBONUCLEASE_P"/>
    <property type="match status" value="1"/>
</dbReference>
<dbReference type="EC" id="3.1.26.5" evidence="7 8"/>
<dbReference type="GO" id="GO:0001682">
    <property type="term" value="P:tRNA 5'-leader removal"/>
    <property type="evidence" value="ECO:0007669"/>
    <property type="project" value="UniProtKB-UniRule"/>
</dbReference>
<keyword evidence="5 7" id="KW-0378">Hydrolase</keyword>
<evidence type="ECO:0000256" key="3">
    <source>
        <dbReference type="ARBA" id="ARBA00022722"/>
    </source>
</evidence>
<evidence type="ECO:0000313" key="10">
    <source>
        <dbReference type="Proteomes" id="UP000289455"/>
    </source>
</evidence>
<comment type="subunit">
    <text evidence="7">Consists of a catalytic RNA component (M1 or rnpB) and a protein subunit.</text>
</comment>
<dbReference type="Gene3D" id="3.30.230.10">
    <property type="match status" value="1"/>
</dbReference>
<evidence type="ECO:0000256" key="5">
    <source>
        <dbReference type="ARBA" id="ARBA00022801"/>
    </source>
</evidence>
<keyword evidence="10" id="KW-1185">Reference proteome</keyword>
<evidence type="ECO:0000313" key="9">
    <source>
        <dbReference type="EMBL" id="RXK48116.1"/>
    </source>
</evidence>
<dbReference type="EMBL" id="SDHY01000005">
    <property type="protein sequence ID" value="RXK48116.1"/>
    <property type="molecule type" value="Genomic_DNA"/>
</dbReference>
<sequence length="134" mass="15989">MKFTFQKSERLTQVKIIDTLFQKDSRNVAQRFVYPFRVLYQFNAQPLELPQILISVPKRKFKKAVDRNLIKRRIREAYRLNKAIHLVEGKEKLPDYMAFVYIASTIEPFERINKKMQQVLQEFSNTEKDATTTS</sequence>
<evidence type="ECO:0000256" key="2">
    <source>
        <dbReference type="ARBA" id="ARBA00022694"/>
    </source>
</evidence>
<dbReference type="HAMAP" id="MF_00227">
    <property type="entry name" value="RNase_P"/>
    <property type="match status" value="1"/>
</dbReference>
<dbReference type="GO" id="GO:0030677">
    <property type="term" value="C:ribonuclease P complex"/>
    <property type="evidence" value="ECO:0007669"/>
    <property type="project" value="TreeGrafter"/>
</dbReference>
<dbReference type="InterPro" id="IPR020539">
    <property type="entry name" value="RNase_P_CS"/>
</dbReference>
<dbReference type="InterPro" id="IPR014721">
    <property type="entry name" value="Ribsml_uS5_D2-typ_fold_subgr"/>
</dbReference>
<comment type="caution">
    <text evidence="9">The sequence shown here is derived from an EMBL/GenBank/DDBJ whole genome shotgun (WGS) entry which is preliminary data.</text>
</comment>
<reference evidence="9 10" key="1">
    <citation type="submission" date="2019-01" db="EMBL/GenBank/DDBJ databases">
        <title>Cytophagaceae bacterium strain CAR-16.</title>
        <authorList>
            <person name="Chen W.-M."/>
        </authorList>
    </citation>
    <scope>NUCLEOTIDE SEQUENCE [LARGE SCALE GENOMIC DNA]</scope>
    <source>
        <strain evidence="9 10">CAR-16</strain>
    </source>
</reference>
<dbReference type="PANTHER" id="PTHR33992:SF1">
    <property type="entry name" value="RIBONUCLEASE P PROTEIN COMPONENT"/>
    <property type="match status" value="1"/>
</dbReference>
<evidence type="ECO:0000256" key="1">
    <source>
        <dbReference type="ARBA" id="ARBA00002663"/>
    </source>
</evidence>
<dbReference type="NCBIfam" id="TIGR00188">
    <property type="entry name" value="rnpA"/>
    <property type="match status" value="1"/>
</dbReference>
<name>A0A4V1M5B2_9BACT</name>
<keyword evidence="2 7" id="KW-0819">tRNA processing</keyword>